<keyword evidence="4" id="KW-0413">Isomerase</keyword>
<keyword evidence="2" id="KW-0456">Lyase</keyword>
<evidence type="ECO:0000313" key="4">
    <source>
        <dbReference type="EMBL" id="HIY64789.1"/>
    </source>
</evidence>
<name>A0A9D2C8H2_9MICO</name>
<evidence type="ECO:0000256" key="1">
    <source>
        <dbReference type="ARBA" id="ARBA00005323"/>
    </source>
</evidence>
<dbReference type="PANTHER" id="PTHR28004">
    <property type="entry name" value="ZGC:162816-RELATED"/>
    <property type="match status" value="1"/>
</dbReference>
<gene>
    <name evidence="4" type="ORF">H9830_00755</name>
</gene>
<proteinExistence type="inferred from homology"/>
<dbReference type="SUPFAM" id="SSF51419">
    <property type="entry name" value="PLP-binding barrel"/>
    <property type="match status" value="1"/>
</dbReference>
<dbReference type="InterPro" id="IPR051466">
    <property type="entry name" value="D-amino_acid_metab_enzyme"/>
</dbReference>
<dbReference type="Gene3D" id="2.40.37.20">
    <property type="entry name" value="D-serine dehydratase-like domain"/>
    <property type="match status" value="1"/>
</dbReference>
<dbReference type="Proteomes" id="UP000824005">
    <property type="component" value="Unassembled WGS sequence"/>
</dbReference>
<dbReference type="Pfam" id="PF14031">
    <property type="entry name" value="D-ser_dehydrat"/>
    <property type="match status" value="1"/>
</dbReference>
<dbReference type="GO" id="GO:0036088">
    <property type="term" value="P:D-serine catabolic process"/>
    <property type="evidence" value="ECO:0007669"/>
    <property type="project" value="TreeGrafter"/>
</dbReference>
<evidence type="ECO:0000259" key="3">
    <source>
        <dbReference type="SMART" id="SM01119"/>
    </source>
</evidence>
<dbReference type="GO" id="GO:0008784">
    <property type="term" value="F:alanine racemase activity"/>
    <property type="evidence" value="ECO:0007669"/>
    <property type="project" value="UniProtKB-EC"/>
</dbReference>
<comment type="caution">
    <text evidence="4">The sequence shown here is derived from an EMBL/GenBank/DDBJ whole genome shotgun (WGS) entry which is preliminary data.</text>
</comment>
<evidence type="ECO:0000256" key="2">
    <source>
        <dbReference type="ARBA" id="ARBA00023239"/>
    </source>
</evidence>
<feature type="domain" description="D-serine dehydratase-like" evidence="3">
    <location>
        <begin position="258"/>
        <end position="349"/>
    </location>
</feature>
<dbReference type="Gene3D" id="3.20.20.10">
    <property type="entry name" value="Alanine racemase"/>
    <property type="match status" value="1"/>
</dbReference>
<evidence type="ECO:0000313" key="5">
    <source>
        <dbReference type="Proteomes" id="UP000824005"/>
    </source>
</evidence>
<reference evidence="4" key="1">
    <citation type="journal article" date="2021" name="PeerJ">
        <title>Extensive microbial diversity within the chicken gut microbiome revealed by metagenomics and culture.</title>
        <authorList>
            <person name="Gilroy R."/>
            <person name="Ravi A."/>
            <person name="Getino M."/>
            <person name="Pursley I."/>
            <person name="Horton D.L."/>
            <person name="Alikhan N.F."/>
            <person name="Baker D."/>
            <person name="Gharbi K."/>
            <person name="Hall N."/>
            <person name="Watson M."/>
            <person name="Adriaenssens E.M."/>
            <person name="Foster-Nyarko E."/>
            <person name="Jarju S."/>
            <person name="Secka A."/>
            <person name="Antonio M."/>
            <person name="Oren A."/>
            <person name="Chaudhuri R.R."/>
            <person name="La Ragione R."/>
            <person name="Hildebrand F."/>
            <person name="Pallen M.J."/>
        </authorList>
    </citation>
    <scope>NUCLEOTIDE SEQUENCE</scope>
    <source>
        <strain evidence="4">ChiGjej1B1-98</strain>
    </source>
</reference>
<dbReference type="GO" id="GO:0008721">
    <property type="term" value="F:D-serine ammonia-lyase activity"/>
    <property type="evidence" value="ECO:0007669"/>
    <property type="project" value="TreeGrafter"/>
</dbReference>
<dbReference type="InterPro" id="IPR042208">
    <property type="entry name" value="D-ser_dehydrat-like_sf"/>
</dbReference>
<dbReference type="EC" id="5.1.1.1" evidence="4"/>
<accession>A0A9D2C8H2</accession>
<organism evidence="4 5">
    <name type="scientific">Candidatus Agrococcus pullicola</name>
    <dbReference type="NCBI Taxonomy" id="2838429"/>
    <lineage>
        <taxon>Bacteria</taxon>
        <taxon>Bacillati</taxon>
        <taxon>Actinomycetota</taxon>
        <taxon>Actinomycetes</taxon>
        <taxon>Micrococcales</taxon>
        <taxon>Microbacteriaceae</taxon>
        <taxon>Agrococcus</taxon>
    </lineage>
</organism>
<dbReference type="InterPro" id="IPR001608">
    <property type="entry name" value="Ala_racemase_N"/>
</dbReference>
<dbReference type="AlphaFoldDB" id="A0A9D2C8H2"/>
<dbReference type="InterPro" id="IPR029066">
    <property type="entry name" value="PLP-binding_barrel"/>
</dbReference>
<dbReference type="EMBL" id="DXDC01000018">
    <property type="protein sequence ID" value="HIY64789.1"/>
    <property type="molecule type" value="Genomic_DNA"/>
</dbReference>
<comment type="similarity">
    <text evidence="1">Belongs to the DSD1 family.</text>
</comment>
<dbReference type="PANTHER" id="PTHR28004:SF2">
    <property type="entry name" value="D-SERINE DEHYDRATASE"/>
    <property type="match status" value="1"/>
</dbReference>
<dbReference type="InterPro" id="IPR026956">
    <property type="entry name" value="D-ser_dehydrat-like_dom"/>
</dbReference>
<dbReference type="Pfam" id="PF01168">
    <property type="entry name" value="Ala_racemase_N"/>
    <property type="match status" value="1"/>
</dbReference>
<reference evidence="4" key="2">
    <citation type="submission" date="2021-04" db="EMBL/GenBank/DDBJ databases">
        <authorList>
            <person name="Gilroy R."/>
        </authorList>
    </citation>
    <scope>NUCLEOTIDE SEQUENCE</scope>
    <source>
        <strain evidence="4">ChiGjej1B1-98</strain>
    </source>
</reference>
<dbReference type="SMART" id="SM01119">
    <property type="entry name" value="D-ser_dehydrat"/>
    <property type="match status" value="1"/>
</dbReference>
<protein>
    <submittedName>
        <fullName evidence="4">Alanine racemase</fullName>
        <ecNumber evidence="4">5.1.1.1</ecNumber>
    </submittedName>
</protein>
<sequence>MRHLARALTALGARISTPAPVVLLDVVTENIERMQAFADAHGKRLRPHVKTHKSVEIGKLQLETGAAGLTAGTVSEAEIFAGAGCEDILLAYPLWAVGSKAERIRRLSQVTRLTVGADSRPAIDALRNAMGTAATQLGVLIEVDCGARRSGVRPEVSGALAAYARDRGLRPRGIFTYPGHGGVVGAPEGAARDQAQALRTAVESFAEHGVDAEIVSAGSTPTAEFSTDPVITELRPGEYVFNDYDNYLIGDCATENIGLFLASTVVSDQGHPHVIVDAGTKALGREGNPDRGYGQVPSHHGYLRSLNEYHGYLDLAERGLRPGLGERVAVVPNHVCPVVNAFENLIISNRSGDLLGSWPVDAQGQLN</sequence>